<dbReference type="SUPFAM" id="SSF53756">
    <property type="entry name" value="UDP-Glycosyltransferase/glycogen phosphorylase"/>
    <property type="match status" value="1"/>
</dbReference>
<evidence type="ECO:0000259" key="5">
    <source>
        <dbReference type="Pfam" id="PF13439"/>
    </source>
</evidence>
<feature type="domain" description="Glycosyltransferase subfamily 4-like N-terminal" evidence="5">
    <location>
        <begin position="14"/>
        <end position="167"/>
    </location>
</feature>
<dbReference type="Pfam" id="PF13439">
    <property type="entry name" value="Glyco_transf_4"/>
    <property type="match status" value="1"/>
</dbReference>
<dbReference type="Proteomes" id="UP001432011">
    <property type="component" value="Chromosome"/>
</dbReference>
<evidence type="ECO:0000259" key="4">
    <source>
        <dbReference type="Pfam" id="PF00534"/>
    </source>
</evidence>
<protein>
    <submittedName>
        <fullName evidence="6">Glycosyltransferase family 4 protein</fullName>
    </submittedName>
</protein>
<evidence type="ECO:0000256" key="2">
    <source>
        <dbReference type="ARBA" id="ARBA00022679"/>
    </source>
</evidence>
<evidence type="ECO:0000256" key="3">
    <source>
        <dbReference type="SAM" id="MobiDB-lite"/>
    </source>
</evidence>
<dbReference type="RefSeq" id="WP_142647389.1">
    <property type="nucleotide sequence ID" value="NZ_CP108085.1"/>
</dbReference>
<feature type="domain" description="Glycosyl transferase family 1" evidence="4">
    <location>
        <begin position="179"/>
        <end position="338"/>
    </location>
</feature>
<proteinExistence type="predicted"/>
<dbReference type="InterPro" id="IPR001296">
    <property type="entry name" value="Glyco_trans_1"/>
</dbReference>
<dbReference type="Pfam" id="PF00534">
    <property type="entry name" value="Glycos_transf_1"/>
    <property type="match status" value="1"/>
</dbReference>
<dbReference type="Gene3D" id="3.40.50.2000">
    <property type="entry name" value="Glycogen Phosphorylase B"/>
    <property type="match status" value="2"/>
</dbReference>
<evidence type="ECO:0000313" key="7">
    <source>
        <dbReference type="Proteomes" id="UP001432011"/>
    </source>
</evidence>
<keyword evidence="1" id="KW-0328">Glycosyltransferase</keyword>
<dbReference type="InterPro" id="IPR050194">
    <property type="entry name" value="Glycosyltransferase_grp1"/>
</dbReference>
<feature type="region of interest" description="Disordered" evidence="3">
    <location>
        <begin position="368"/>
        <end position="391"/>
    </location>
</feature>
<dbReference type="CDD" id="cd03801">
    <property type="entry name" value="GT4_PimA-like"/>
    <property type="match status" value="1"/>
</dbReference>
<name>A0ABZ1SY38_9ACTN</name>
<sequence length="391" mass="41620">MRILHIGYRLPPEPGGKERHIECLVREELALGHEVLVARRLGDVPAGALEVPLPRTLTARVVARRSDPLAFALECARALPRLGRVDVVNLHGDHREALAVGPAAARLGIPLVLTAHGALTTRHRMVMRWAFRRVGGFVALGTRPAADLRRAGVPARAIRTLSSGLDLPLLDAIRSRTAVEPGLIVSVGSLLPVKNHALTIAAFRRLSAIRPGLRLVIAGEGPERDRLERLAQAGPGVELAGHLPRDEVASLVSRAQVFVLASRRLPAIGEGVPTAALEALALGTPALLSSEATLDPVVTDHGAYRVFRSGSVDDLTAHLRVILDDDAVRAGMAERGRRATAHLGWPDVAARIVGWYEEVGRRAGLPSGRRSVARADGDGGGVRAVEAGARR</sequence>
<accession>A0ABZ1SY38</accession>
<dbReference type="InterPro" id="IPR028098">
    <property type="entry name" value="Glyco_trans_4-like_N"/>
</dbReference>
<keyword evidence="2" id="KW-0808">Transferase</keyword>
<gene>
    <name evidence="6" type="ORF">OG913_11500</name>
</gene>
<keyword evidence="7" id="KW-1185">Reference proteome</keyword>
<reference evidence="6" key="1">
    <citation type="submission" date="2022-10" db="EMBL/GenBank/DDBJ databases">
        <title>The complete genomes of actinobacterial strains from the NBC collection.</title>
        <authorList>
            <person name="Joergensen T.S."/>
            <person name="Alvarez Arevalo M."/>
            <person name="Sterndorff E.B."/>
            <person name="Faurdal D."/>
            <person name="Vuksanovic O."/>
            <person name="Mourched A.-S."/>
            <person name="Charusanti P."/>
            <person name="Shaw S."/>
            <person name="Blin K."/>
            <person name="Weber T."/>
        </authorList>
    </citation>
    <scope>NUCLEOTIDE SEQUENCE</scope>
    <source>
        <strain evidence="6">NBC_00254</strain>
    </source>
</reference>
<evidence type="ECO:0000256" key="1">
    <source>
        <dbReference type="ARBA" id="ARBA00022676"/>
    </source>
</evidence>
<evidence type="ECO:0000313" key="6">
    <source>
        <dbReference type="EMBL" id="WUP77606.1"/>
    </source>
</evidence>
<dbReference type="PANTHER" id="PTHR45947">
    <property type="entry name" value="SULFOQUINOVOSYL TRANSFERASE SQD2"/>
    <property type="match status" value="1"/>
</dbReference>
<organism evidence="6 7">
    <name type="scientific">Microbispora hainanensis</name>
    <dbReference type="NCBI Taxonomy" id="568844"/>
    <lineage>
        <taxon>Bacteria</taxon>
        <taxon>Bacillati</taxon>
        <taxon>Actinomycetota</taxon>
        <taxon>Actinomycetes</taxon>
        <taxon>Streptosporangiales</taxon>
        <taxon>Streptosporangiaceae</taxon>
        <taxon>Microbispora</taxon>
    </lineage>
</organism>
<dbReference type="EMBL" id="CP108085">
    <property type="protein sequence ID" value="WUP77606.1"/>
    <property type="molecule type" value="Genomic_DNA"/>
</dbReference>
<dbReference type="PANTHER" id="PTHR45947:SF3">
    <property type="entry name" value="SULFOQUINOVOSYL TRANSFERASE SQD2"/>
    <property type="match status" value="1"/>
</dbReference>